<dbReference type="EMBL" id="AP014548">
    <property type="protein sequence ID" value="BAO54490.1"/>
    <property type="molecule type" value="Genomic_DNA"/>
</dbReference>
<dbReference type="PANTHER" id="PTHR48081">
    <property type="entry name" value="AB HYDROLASE SUPERFAMILY PROTEIN C4A8.06C"/>
    <property type="match status" value="1"/>
</dbReference>
<evidence type="ECO:0000256" key="1">
    <source>
        <dbReference type="ARBA" id="ARBA00022801"/>
    </source>
</evidence>
<feature type="signal peptide" evidence="2">
    <location>
        <begin position="1"/>
        <end position="23"/>
    </location>
</feature>
<accession>W8VPH5</accession>
<dbReference type="InterPro" id="IPR050300">
    <property type="entry name" value="GDXG_lipolytic_enzyme"/>
</dbReference>
<dbReference type="HOGENOM" id="CLU_012494_4_1_10"/>
<keyword evidence="5" id="KW-1185">Reference proteome</keyword>
<organism evidence="4 5">
    <name type="scientific">Nonlabens marinus S1-08</name>
    <dbReference type="NCBI Taxonomy" id="1454201"/>
    <lineage>
        <taxon>Bacteria</taxon>
        <taxon>Pseudomonadati</taxon>
        <taxon>Bacteroidota</taxon>
        <taxon>Flavobacteriia</taxon>
        <taxon>Flavobacteriales</taxon>
        <taxon>Flavobacteriaceae</taxon>
        <taxon>Nonlabens</taxon>
    </lineage>
</organism>
<gene>
    <name evidence="4" type="ORF">NMS_0481</name>
</gene>
<dbReference type="SUPFAM" id="SSF53474">
    <property type="entry name" value="alpha/beta-Hydrolases"/>
    <property type="match status" value="1"/>
</dbReference>
<dbReference type="Pfam" id="PF20434">
    <property type="entry name" value="BD-FAE"/>
    <property type="match status" value="1"/>
</dbReference>
<dbReference type="InterPro" id="IPR029058">
    <property type="entry name" value="AB_hydrolase_fold"/>
</dbReference>
<dbReference type="KEGG" id="nmf:NMS_0481"/>
<evidence type="ECO:0000313" key="5">
    <source>
        <dbReference type="Proteomes" id="UP000031760"/>
    </source>
</evidence>
<feature type="domain" description="BD-FAE-like" evidence="3">
    <location>
        <begin position="47"/>
        <end position="223"/>
    </location>
</feature>
<dbReference type="STRING" id="1454201.NMS_0481"/>
<dbReference type="Gene3D" id="3.40.50.1820">
    <property type="entry name" value="alpha/beta hydrolase"/>
    <property type="match status" value="1"/>
</dbReference>
<reference evidence="4 5" key="1">
    <citation type="journal article" date="2014" name="Proc. Natl. Acad. Sci. U.S.A.">
        <title>Functional characterization of flavobacteria rhodopsins reveals a unique class of light-driven chloride pump in bacteria.</title>
        <authorList>
            <person name="Yoshizawa S."/>
            <person name="Kumagai Y."/>
            <person name="Kim H."/>
            <person name="Ogura Y."/>
            <person name="Hayashi T."/>
            <person name="Iwasaki W."/>
            <person name="DeLong E.F."/>
            <person name="Kogure K."/>
        </authorList>
    </citation>
    <scope>NUCLEOTIDE SEQUENCE [LARGE SCALE GENOMIC DNA]</scope>
    <source>
        <strain evidence="4 5">S1-08</strain>
    </source>
</reference>
<dbReference type="Proteomes" id="UP000031760">
    <property type="component" value="Chromosome"/>
</dbReference>
<dbReference type="PANTHER" id="PTHR48081:SF33">
    <property type="entry name" value="KYNURENINE FORMAMIDASE"/>
    <property type="match status" value="1"/>
</dbReference>
<proteinExistence type="predicted"/>
<evidence type="ECO:0000259" key="3">
    <source>
        <dbReference type="Pfam" id="PF20434"/>
    </source>
</evidence>
<keyword evidence="2" id="KW-0732">Signal</keyword>
<evidence type="ECO:0000256" key="2">
    <source>
        <dbReference type="SAM" id="SignalP"/>
    </source>
</evidence>
<keyword evidence="1" id="KW-0378">Hydrolase</keyword>
<sequence>MLKKSYFCAILLSLLIGVFTLNSCSVVKTTGIDYGSRIDGIADHPTLNVFANQKKEAKLPVLIFVYGGNWNSGNKKTYGYAGRNFAKHDMVVVMPDYTKSPKASYDEMTQQIAKSIQWVKDHITEYGGDPERIYLTGHSAGGHLAALAVMNPKYGVDPKSIKGIILNDAAGLDMESFLRKNPPSTDQNYVATWTKNPEEWVEASPINFIDENTPEIKIYVGDETYESIDTSNKKFLEELKKYQPQASIQWLDKGHVAMVSQLFWPWSSRFDETREFMNKQ</sequence>
<name>W8VPH5_9FLAO</name>
<dbReference type="InterPro" id="IPR049492">
    <property type="entry name" value="BD-FAE-like_dom"/>
</dbReference>
<evidence type="ECO:0000313" key="4">
    <source>
        <dbReference type="EMBL" id="BAO54490.1"/>
    </source>
</evidence>
<dbReference type="AlphaFoldDB" id="W8VPH5"/>
<dbReference type="GO" id="GO:0004061">
    <property type="term" value="F:arylformamidase activity"/>
    <property type="evidence" value="ECO:0007669"/>
    <property type="project" value="TreeGrafter"/>
</dbReference>
<feature type="chain" id="PRO_5004913912" evidence="2">
    <location>
        <begin position="24"/>
        <end position="280"/>
    </location>
</feature>
<dbReference type="RefSeq" id="WP_084217587.1">
    <property type="nucleotide sequence ID" value="NZ_AP014548.1"/>
</dbReference>
<protein>
    <submittedName>
        <fullName evidence="4">Esterase/lipase/thioesterase family protein</fullName>
    </submittedName>
</protein>